<gene>
    <name evidence="2" type="ORF">1_39</name>
</gene>
<name>A0A5B8INX7_9VIRU</name>
<keyword evidence="1" id="KW-0175">Coiled coil</keyword>
<feature type="coiled-coil region" evidence="1">
    <location>
        <begin position="357"/>
        <end position="413"/>
    </location>
</feature>
<dbReference type="EMBL" id="MK250085">
    <property type="protein sequence ID" value="QDY51654.1"/>
    <property type="molecule type" value="Genomic_DNA"/>
</dbReference>
<proteinExistence type="predicted"/>
<sequence length="656" mass="79780">MLKNKIDKKFNSLKNIITKNNEKILNIKFTLPKDFNFYNFKNIQFEKLNGIFSYVKKNIIKDSNYLNYSNHIKYNDLNYKFSTSKIINFDITDDIINNFKKEDLLNKIFKFNEEIFFYNLKKLENNPLFLFHSNYDIFNEINLKSNIDSYYFYTNIENNKNDEKMITFINNIIDKDNVSYFNNLNEIYEDLKYFYDKNKKLELNIFDIIKEINEKKVLLKELTYELLINDNNFLSIHLENYEKLNNMITIYEYENDLNTYNNNKIKIINLITEYNALKLEKENNIKIIKEQNKILFSKQNEIKNENFKIREIKNNQLNKIRKSINVKKNNNKNDYYNSVKVKIIKFKQKLNGLNIEHKEMIQNKINIEKKLKDLKVENPKKEKIIKIKYNNIIQNYDLKINELKEQINDMIKNINDNDFIIKNQEKTNDLVKEDENYILKETNDILTNLNFEKKEIKSAIYSNNNIVNNFKSNIDEIELNIHKEEINLKNLEKKYNLFLDKYYNYIDQKKKFNQITELLKDIDINKNKIIKNKLNLKNKIFKLKNVLNSNPNYKNKYKNLLSECIISVINIKNIFLFLKEYNYEKFKILKEYFNLTLLKLIDIQREKMINYNINNNISKNLQHIRIKKYLFLTNEIYIKEINDLSIYYEKMIYLLK</sequence>
<evidence type="ECO:0000256" key="1">
    <source>
        <dbReference type="SAM" id="Coils"/>
    </source>
</evidence>
<accession>A0A5B8INX7</accession>
<evidence type="ECO:0000313" key="2">
    <source>
        <dbReference type="EMBL" id="QDY51654.1"/>
    </source>
</evidence>
<protein>
    <submittedName>
        <fullName evidence="2">Uncharacterized protein</fullName>
    </submittedName>
</protein>
<reference evidence="2" key="1">
    <citation type="submission" date="2018-11" db="EMBL/GenBank/DDBJ databases">
        <title>A distinct lineage of giant viruses engineers rhodopsin photosystems in predatory marine eukaryotes.</title>
        <authorList>
            <person name="Needham D.M."/>
            <person name="Yoshizawa S."/>
            <person name="Hosaka T."/>
            <person name="Poirier C."/>
            <person name="Choi C.-J."/>
            <person name="Hehenberger E."/>
            <person name="Irwin N.A.T."/>
            <person name="Wilken S."/>
            <person name="Yung C.-M."/>
            <person name="Bachy C."/>
            <person name="Kurihara R."/>
            <person name="Nakajima Y."/>
            <person name="Kojima K."/>
            <person name="Kimura-Someya T."/>
            <person name="Leonard G."/>
            <person name="Malmstrom R.R."/>
            <person name="Mende D."/>
            <person name="Olson D.K."/>
            <person name="Sudo Y."/>
            <person name="Sudek S."/>
            <person name="Richards T.A."/>
            <person name="DeLong E.F."/>
            <person name="Keeling P.J."/>
            <person name="Santoro A.E."/>
            <person name="Shirouzu M."/>
            <person name="Iwasaki W."/>
            <person name="Worden A.Z."/>
        </authorList>
    </citation>
    <scope>NUCLEOTIDE SEQUENCE</scope>
</reference>
<organism evidence="2">
    <name type="scientific">Mimiviridae sp. ChoanoV1</name>
    <dbReference type="NCBI Taxonomy" id="2596887"/>
    <lineage>
        <taxon>Viruses</taxon>
        <taxon>Varidnaviria</taxon>
        <taxon>Bamfordvirae</taxon>
        <taxon>Nucleocytoviricota</taxon>
        <taxon>Megaviricetes</taxon>
        <taxon>Imitervirales</taxon>
        <taxon>Schizomimiviridae</taxon>
    </lineage>
</organism>
<feature type="coiled-coil region" evidence="1">
    <location>
        <begin position="467"/>
        <end position="501"/>
    </location>
</feature>